<organism evidence="1 2">
    <name type="scientific">Nannocystis radixulma</name>
    <dbReference type="NCBI Taxonomy" id="2995305"/>
    <lineage>
        <taxon>Bacteria</taxon>
        <taxon>Pseudomonadati</taxon>
        <taxon>Myxococcota</taxon>
        <taxon>Polyangia</taxon>
        <taxon>Nannocystales</taxon>
        <taxon>Nannocystaceae</taxon>
        <taxon>Nannocystis</taxon>
    </lineage>
</organism>
<reference evidence="1 2" key="1">
    <citation type="submission" date="2022-11" db="EMBL/GenBank/DDBJ databases">
        <title>Minimal conservation of predation-associated metabolite biosynthetic gene clusters underscores biosynthetic potential of Myxococcota including descriptions for ten novel species: Archangium lansinium sp. nov., Myxococcus landrumus sp. nov., Nannocystis bai.</title>
        <authorList>
            <person name="Ahearne A."/>
            <person name="Stevens C."/>
            <person name="Dowd S."/>
        </authorList>
    </citation>
    <scope>NUCLEOTIDE SEQUENCE [LARGE SCALE GENOMIC DNA]</scope>
    <source>
        <strain evidence="1 2">NCELM</strain>
    </source>
</reference>
<accession>A0ABT5B3T2</accession>
<dbReference type="EMBL" id="JAQNDN010000002">
    <property type="protein sequence ID" value="MDC0667731.1"/>
    <property type="molecule type" value="Genomic_DNA"/>
</dbReference>
<dbReference type="Proteomes" id="UP001217838">
    <property type="component" value="Unassembled WGS sequence"/>
</dbReference>
<name>A0ABT5B3T2_9BACT</name>
<evidence type="ECO:0000313" key="2">
    <source>
        <dbReference type="Proteomes" id="UP001217838"/>
    </source>
</evidence>
<gene>
    <name evidence="1" type="ORF">POL58_08285</name>
</gene>
<protein>
    <submittedName>
        <fullName evidence="1">Uncharacterized protein</fullName>
    </submittedName>
</protein>
<keyword evidence="2" id="KW-1185">Reference proteome</keyword>
<sequence>MDGKNSVPVALVSADLRQAEVSGAISGETMDSIQTDREQAQTCTLLGHSFRVQFNICSAGSCSEHVDVNIVIRLGAAGERLLFSSARRFVALKDLLRLADYLESHMNSVIDQTVTEESLPFVPLELAFQVQALYGEASSREEGTFSIRISANARDENMDSNVYVGCEGGIEMDSANTFVRELRQAVASFISE</sequence>
<proteinExistence type="predicted"/>
<evidence type="ECO:0000313" key="1">
    <source>
        <dbReference type="EMBL" id="MDC0667731.1"/>
    </source>
</evidence>
<dbReference type="RefSeq" id="WP_271996040.1">
    <property type="nucleotide sequence ID" value="NZ_JAQNDN010000002.1"/>
</dbReference>
<comment type="caution">
    <text evidence="1">The sequence shown here is derived from an EMBL/GenBank/DDBJ whole genome shotgun (WGS) entry which is preliminary data.</text>
</comment>